<dbReference type="FunFam" id="1.10.287.950:FF:000001">
    <property type="entry name" value="Methyl-accepting chemotaxis sensory transducer"/>
    <property type="match status" value="1"/>
</dbReference>
<dbReference type="PRINTS" id="PR00260">
    <property type="entry name" value="CHEMTRNSDUCR"/>
</dbReference>
<dbReference type="InterPro" id="IPR004090">
    <property type="entry name" value="Chemotax_Me-accpt_rcpt"/>
</dbReference>
<dbReference type="Pfam" id="PF12729">
    <property type="entry name" value="4HB_MCP_1"/>
    <property type="match status" value="1"/>
</dbReference>
<evidence type="ECO:0000256" key="1">
    <source>
        <dbReference type="ARBA" id="ARBA00004370"/>
    </source>
</evidence>
<evidence type="ECO:0000256" key="2">
    <source>
        <dbReference type="ARBA" id="ARBA00022481"/>
    </source>
</evidence>
<keyword evidence="7" id="KW-0812">Transmembrane</keyword>
<dbReference type="CDD" id="cd11386">
    <property type="entry name" value="MCP_signal"/>
    <property type="match status" value="1"/>
</dbReference>
<dbReference type="SUPFAM" id="SSF58104">
    <property type="entry name" value="Methyl-accepting chemotaxis protein (MCP) signaling domain"/>
    <property type="match status" value="1"/>
</dbReference>
<keyword evidence="4" id="KW-0807">Transducer</keyword>
<dbReference type="InterPro" id="IPR024478">
    <property type="entry name" value="HlyB_4HB_MCP"/>
</dbReference>
<organism evidence="10 11">
    <name type="scientific">Pseudoduganella ginsengisoli</name>
    <dbReference type="NCBI Taxonomy" id="1462440"/>
    <lineage>
        <taxon>Bacteria</taxon>
        <taxon>Pseudomonadati</taxon>
        <taxon>Pseudomonadota</taxon>
        <taxon>Betaproteobacteria</taxon>
        <taxon>Burkholderiales</taxon>
        <taxon>Oxalobacteraceae</taxon>
        <taxon>Telluria group</taxon>
        <taxon>Pseudoduganella</taxon>
    </lineage>
</organism>
<dbReference type="Pfam" id="PF00015">
    <property type="entry name" value="MCPsignal"/>
    <property type="match status" value="1"/>
</dbReference>
<feature type="region of interest" description="Disordered" evidence="6">
    <location>
        <begin position="522"/>
        <end position="579"/>
    </location>
</feature>
<dbReference type="PANTHER" id="PTHR43531">
    <property type="entry name" value="PROTEIN ICFG"/>
    <property type="match status" value="1"/>
</dbReference>
<comment type="subcellular location">
    <subcellularLocation>
        <location evidence="1">Membrane</location>
    </subcellularLocation>
</comment>
<dbReference type="GO" id="GO:0007165">
    <property type="term" value="P:signal transduction"/>
    <property type="evidence" value="ECO:0007669"/>
    <property type="project" value="UniProtKB-KW"/>
</dbReference>
<dbReference type="Pfam" id="PF00672">
    <property type="entry name" value="HAMP"/>
    <property type="match status" value="1"/>
</dbReference>
<name>A0A6L6Q372_9BURK</name>
<protein>
    <submittedName>
        <fullName evidence="10">HAMP domain-containing protein</fullName>
    </submittedName>
</protein>
<dbReference type="InterPro" id="IPR051310">
    <property type="entry name" value="MCP_chemotaxis"/>
</dbReference>
<dbReference type="Proteomes" id="UP000484015">
    <property type="component" value="Unassembled WGS sequence"/>
</dbReference>
<keyword evidence="11" id="KW-1185">Reference proteome</keyword>
<dbReference type="Gene3D" id="1.10.287.950">
    <property type="entry name" value="Methyl-accepting chemotaxis protein"/>
    <property type="match status" value="1"/>
</dbReference>
<dbReference type="GO" id="GO:0004888">
    <property type="term" value="F:transmembrane signaling receptor activity"/>
    <property type="evidence" value="ECO:0007669"/>
    <property type="project" value="InterPro"/>
</dbReference>
<evidence type="ECO:0000256" key="6">
    <source>
        <dbReference type="SAM" id="MobiDB-lite"/>
    </source>
</evidence>
<feature type="coiled-coil region" evidence="5">
    <location>
        <begin position="479"/>
        <end position="510"/>
    </location>
</feature>
<evidence type="ECO:0000313" key="10">
    <source>
        <dbReference type="EMBL" id="MTW04055.1"/>
    </source>
</evidence>
<dbReference type="SMART" id="SM00304">
    <property type="entry name" value="HAMP"/>
    <property type="match status" value="1"/>
</dbReference>
<comment type="similarity">
    <text evidence="3">Belongs to the methyl-accepting chemotaxis (MCP) protein family.</text>
</comment>
<keyword evidence="7" id="KW-0472">Membrane</keyword>
<dbReference type="PROSITE" id="PS50885">
    <property type="entry name" value="HAMP"/>
    <property type="match status" value="1"/>
</dbReference>
<feature type="domain" description="HAMP" evidence="9">
    <location>
        <begin position="211"/>
        <end position="267"/>
    </location>
</feature>
<dbReference type="RefSeq" id="WP_155440418.1">
    <property type="nucleotide sequence ID" value="NZ_WNLA01000013.1"/>
</dbReference>
<accession>A0A6L6Q372</accession>
<proteinExistence type="inferred from homology"/>
<gene>
    <name evidence="10" type="ORF">GM668_18400</name>
</gene>
<evidence type="ECO:0000256" key="7">
    <source>
        <dbReference type="SAM" id="Phobius"/>
    </source>
</evidence>
<dbReference type="InterPro" id="IPR003660">
    <property type="entry name" value="HAMP_dom"/>
</dbReference>
<dbReference type="SMART" id="SM00283">
    <property type="entry name" value="MA"/>
    <property type="match status" value="1"/>
</dbReference>
<dbReference type="CDD" id="cd19411">
    <property type="entry name" value="MCP2201-like_sensor"/>
    <property type="match status" value="1"/>
</dbReference>
<feature type="domain" description="Methyl-accepting transducer" evidence="8">
    <location>
        <begin position="272"/>
        <end position="501"/>
    </location>
</feature>
<keyword evidence="7" id="KW-1133">Transmembrane helix</keyword>
<dbReference type="OrthoDB" id="5441488at2"/>
<dbReference type="InterPro" id="IPR004089">
    <property type="entry name" value="MCPsignal_dom"/>
</dbReference>
<feature type="compositionally biased region" description="Low complexity" evidence="6">
    <location>
        <begin position="562"/>
        <end position="579"/>
    </location>
</feature>
<evidence type="ECO:0000256" key="3">
    <source>
        <dbReference type="ARBA" id="ARBA00029447"/>
    </source>
</evidence>
<evidence type="ECO:0000256" key="5">
    <source>
        <dbReference type="SAM" id="Coils"/>
    </source>
</evidence>
<dbReference type="PANTHER" id="PTHR43531:SF14">
    <property type="entry name" value="METHYL-ACCEPTING CHEMOTAXIS PROTEIN I-RELATED"/>
    <property type="match status" value="1"/>
</dbReference>
<dbReference type="EMBL" id="WNLA01000013">
    <property type="protein sequence ID" value="MTW04055.1"/>
    <property type="molecule type" value="Genomic_DNA"/>
</dbReference>
<evidence type="ECO:0000313" key="11">
    <source>
        <dbReference type="Proteomes" id="UP000484015"/>
    </source>
</evidence>
<dbReference type="AlphaFoldDB" id="A0A6L6Q372"/>
<dbReference type="PROSITE" id="PS50111">
    <property type="entry name" value="CHEMOTAXIS_TRANSDUC_2"/>
    <property type="match status" value="1"/>
</dbReference>
<dbReference type="GO" id="GO:0006935">
    <property type="term" value="P:chemotaxis"/>
    <property type="evidence" value="ECO:0007669"/>
    <property type="project" value="InterPro"/>
</dbReference>
<dbReference type="GO" id="GO:0005886">
    <property type="term" value="C:plasma membrane"/>
    <property type="evidence" value="ECO:0007669"/>
    <property type="project" value="TreeGrafter"/>
</dbReference>
<feature type="compositionally biased region" description="Pro residues" evidence="6">
    <location>
        <begin position="526"/>
        <end position="538"/>
    </location>
</feature>
<sequence length="579" mass="61199">MKLRDWSIGKRLALGFCILLAGLIINTGVGMYRLQGVADATRAMMDAPLAKERLISEWYRIVFAGIRRTTVMARSSDTTLAAQFADEIAASTARAQELIKKIDALSTDEDRKMMEELITYRKAFVAGRDAINKAKSAGEMAEADRILTQQYQPAAKGYEAMLQKMLDHQKAEIDRTAHEIDAIAAQSRNLQLLLAALTVAFSIGFAWWLTSGITGPISEAVRVARRVADGDLTGDAAKGEAAYARDETGQLLLALEQMHAGLVRIVAQVRTGTECITAASTQIASGNLNLSSRTEQQASSLEETASSMEQLTSTVRQNADNAREANTMAGAASTVARKGGGAVSDVVGTMHSIEESSRRIVDIIAVIDGIAFQTNILALNAAVEAARAGEQGRGFAVVASEVRNLAQRSAAAARDIKTLISDSVSKVNEGARHVEQAGATMDEVVAAIERVTAIMGDITSASQEQSDGIDQINLAITAMDNATQQNAALVEEAAAAAQAMREQADRLADAVAVFKLDGHAAAMQQPAPPRQGPVPRPAAAPAVPYEQGASLVARAGGKRAEPAAAARGPSSSDGGWEEF</sequence>
<dbReference type="InterPro" id="IPR047347">
    <property type="entry name" value="YvaQ-like_sensor"/>
</dbReference>
<dbReference type="Gene3D" id="6.10.340.10">
    <property type="match status" value="1"/>
</dbReference>
<evidence type="ECO:0000259" key="9">
    <source>
        <dbReference type="PROSITE" id="PS50885"/>
    </source>
</evidence>
<reference evidence="10 11" key="1">
    <citation type="submission" date="2019-11" db="EMBL/GenBank/DDBJ databases">
        <title>Type strains purchased from KCTC, JCM and DSMZ.</title>
        <authorList>
            <person name="Lu H."/>
        </authorList>
    </citation>
    <scope>NUCLEOTIDE SEQUENCE [LARGE SCALE GENOMIC DNA]</scope>
    <source>
        <strain evidence="10 11">KCTC 42409</strain>
    </source>
</reference>
<evidence type="ECO:0000259" key="8">
    <source>
        <dbReference type="PROSITE" id="PS50111"/>
    </source>
</evidence>
<keyword evidence="5" id="KW-0175">Coiled coil</keyword>
<feature type="transmembrane region" description="Helical" evidence="7">
    <location>
        <begin position="12"/>
        <end position="34"/>
    </location>
</feature>
<keyword evidence="2" id="KW-0488">Methylation</keyword>
<comment type="caution">
    <text evidence="10">The sequence shown here is derived from an EMBL/GenBank/DDBJ whole genome shotgun (WGS) entry which is preliminary data.</text>
</comment>
<evidence type="ECO:0000256" key="4">
    <source>
        <dbReference type="PROSITE-ProRule" id="PRU00284"/>
    </source>
</evidence>